<proteinExistence type="predicted"/>
<comment type="caution">
    <text evidence="1">The sequence shown here is derived from an EMBL/GenBank/DDBJ whole genome shotgun (WGS) entry which is preliminary data.</text>
</comment>
<reference evidence="2" key="1">
    <citation type="journal article" date="2022" name="Nat. Commun.">
        <title>Chromosome evolution and the genetic basis of agronomically important traits in greater yam.</title>
        <authorList>
            <person name="Bredeson J.V."/>
            <person name="Lyons J.B."/>
            <person name="Oniyinde I.O."/>
            <person name="Okereke N.R."/>
            <person name="Kolade O."/>
            <person name="Nnabue I."/>
            <person name="Nwadili C.O."/>
            <person name="Hribova E."/>
            <person name="Parker M."/>
            <person name="Nwogha J."/>
            <person name="Shu S."/>
            <person name="Carlson J."/>
            <person name="Kariba R."/>
            <person name="Muthemba S."/>
            <person name="Knop K."/>
            <person name="Barton G.J."/>
            <person name="Sherwood A.V."/>
            <person name="Lopez-Montes A."/>
            <person name="Asiedu R."/>
            <person name="Jamnadass R."/>
            <person name="Muchugi A."/>
            <person name="Goodstein D."/>
            <person name="Egesi C.N."/>
            <person name="Featherston J."/>
            <person name="Asfaw A."/>
            <person name="Simpson G.G."/>
            <person name="Dolezel J."/>
            <person name="Hendre P.S."/>
            <person name="Van Deynze A."/>
            <person name="Kumar P.L."/>
            <person name="Obidiegwu J.E."/>
            <person name="Bhattacharjee R."/>
            <person name="Rokhsar D.S."/>
        </authorList>
    </citation>
    <scope>NUCLEOTIDE SEQUENCE [LARGE SCALE GENOMIC DNA]</scope>
    <source>
        <strain evidence="2">cv. TDa95/00328</strain>
    </source>
</reference>
<accession>A0ACB7VEM6</accession>
<evidence type="ECO:0000313" key="2">
    <source>
        <dbReference type="Proteomes" id="UP000827976"/>
    </source>
</evidence>
<sequence>MLALGPWSSRFLILSSKLTASSSGPVSPTLSLRTLSRFTGRPNAQSETPVKLVVVHCFRADLTVKSNSTAERWQDH</sequence>
<protein>
    <submittedName>
        <fullName evidence="1">Uncharacterized protein</fullName>
    </submittedName>
</protein>
<evidence type="ECO:0000313" key="1">
    <source>
        <dbReference type="EMBL" id="KAH7672218.1"/>
    </source>
</evidence>
<dbReference type="EMBL" id="CM037019">
    <property type="protein sequence ID" value="KAH7672218.1"/>
    <property type="molecule type" value="Genomic_DNA"/>
</dbReference>
<keyword evidence="2" id="KW-1185">Reference proteome</keyword>
<name>A0ACB7VEM6_DIOAL</name>
<gene>
    <name evidence="1" type="ORF">IHE45_09G040500</name>
</gene>
<organism evidence="1 2">
    <name type="scientific">Dioscorea alata</name>
    <name type="common">Purple yam</name>
    <dbReference type="NCBI Taxonomy" id="55571"/>
    <lineage>
        <taxon>Eukaryota</taxon>
        <taxon>Viridiplantae</taxon>
        <taxon>Streptophyta</taxon>
        <taxon>Embryophyta</taxon>
        <taxon>Tracheophyta</taxon>
        <taxon>Spermatophyta</taxon>
        <taxon>Magnoliopsida</taxon>
        <taxon>Liliopsida</taxon>
        <taxon>Dioscoreales</taxon>
        <taxon>Dioscoreaceae</taxon>
        <taxon>Dioscorea</taxon>
    </lineage>
</organism>
<dbReference type="Proteomes" id="UP000827976">
    <property type="component" value="Chromosome 9"/>
</dbReference>